<dbReference type="InterPro" id="IPR037523">
    <property type="entry name" value="VOC_core"/>
</dbReference>
<dbReference type="SUPFAM" id="SSF54593">
    <property type="entry name" value="Glyoxalase/Bleomycin resistance protein/Dihydroxybiphenyl dioxygenase"/>
    <property type="match status" value="1"/>
</dbReference>
<dbReference type="InterPro" id="IPR029068">
    <property type="entry name" value="Glyas_Bleomycin-R_OHBP_Dase"/>
</dbReference>
<dbReference type="Gene3D" id="3.10.180.10">
    <property type="entry name" value="2,3-Dihydroxybiphenyl 1,2-Dioxygenase, domain 1"/>
    <property type="match status" value="1"/>
</dbReference>
<reference evidence="2 3" key="1">
    <citation type="submission" date="2019-07" db="EMBL/GenBank/DDBJ databases">
        <title>R&amp;d 2014.</title>
        <authorList>
            <person name="Klenk H.-P."/>
        </authorList>
    </citation>
    <scope>NUCLEOTIDE SEQUENCE [LARGE SCALE GENOMIC DNA]</scope>
    <source>
        <strain evidence="2 3">DSM 45764</strain>
    </source>
</reference>
<accession>A0A562IQV9</accession>
<dbReference type="Pfam" id="PF13669">
    <property type="entry name" value="Glyoxalase_4"/>
    <property type="match status" value="1"/>
</dbReference>
<dbReference type="Proteomes" id="UP000321490">
    <property type="component" value="Unassembled WGS sequence"/>
</dbReference>
<evidence type="ECO:0000259" key="1">
    <source>
        <dbReference type="PROSITE" id="PS51819"/>
    </source>
</evidence>
<sequence length="135" mass="14365">MTGPLAGAVLDHVGTEETDIDGRVGFLVEVLGFRVLRWGTHVVTGMRIAMLADPAGTKLELMEVAERTGELEHVAYRVADVDAAHALLLAAGCTEERAPFDIPPAAARSSLVREAAGHRLQLIAYRPGSPDLVVT</sequence>
<gene>
    <name evidence="2" type="ORF">JD78_01497</name>
</gene>
<organism evidence="2 3">
    <name type="scientific">Modestobacter roseus</name>
    <dbReference type="NCBI Taxonomy" id="1181884"/>
    <lineage>
        <taxon>Bacteria</taxon>
        <taxon>Bacillati</taxon>
        <taxon>Actinomycetota</taxon>
        <taxon>Actinomycetes</taxon>
        <taxon>Geodermatophilales</taxon>
        <taxon>Geodermatophilaceae</taxon>
        <taxon>Modestobacter</taxon>
    </lineage>
</organism>
<dbReference type="AlphaFoldDB" id="A0A562IQV9"/>
<evidence type="ECO:0000313" key="2">
    <source>
        <dbReference type="EMBL" id="TWH72974.1"/>
    </source>
</evidence>
<dbReference type="EMBL" id="VLKF01000001">
    <property type="protein sequence ID" value="TWH72974.1"/>
    <property type="molecule type" value="Genomic_DNA"/>
</dbReference>
<protein>
    <recommendedName>
        <fullName evidence="1">VOC domain-containing protein</fullName>
    </recommendedName>
</protein>
<comment type="caution">
    <text evidence="2">The sequence shown here is derived from an EMBL/GenBank/DDBJ whole genome shotgun (WGS) entry which is preliminary data.</text>
</comment>
<feature type="domain" description="VOC" evidence="1">
    <location>
        <begin position="9"/>
        <end position="125"/>
    </location>
</feature>
<dbReference type="OrthoDB" id="5191595at2"/>
<proteinExistence type="predicted"/>
<keyword evidence="3" id="KW-1185">Reference proteome</keyword>
<name>A0A562IQV9_9ACTN</name>
<dbReference type="RefSeq" id="WP_153360858.1">
    <property type="nucleotide sequence ID" value="NZ_JABGDC010000101.1"/>
</dbReference>
<evidence type="ECO:0000313" key="3">
    <source>
        <dbReference type="Proteomes" id="UP000321490"/>
    </source>
</evidence>
<dbReference type="PROSITE" id="PS51819">
    <property type="entry name" value="VOC"/>
    <property type="match status" value="1"/>
</dbReference>